<proteinExistence type="predicted"/>
<evidence type="ECO:0000313" key="3">
    <source>
        <dbReference type="Proteomes" id="UP000807025"/>
    </source>
</evidence>
<reference evidence="2" key="1">
    <citation type="submission" date="2020-11" db="EMBL/GenBank/DDBJ databases">
        <authorList>
            <consortium name="DOE Joint Genome Institute"/>
            <person name="Ahrendt S."/>
            <person name="Riley R."/>
            <person name="Andreopoulos W."/>
            <person name="Labutti K."/>
            <person name="Pangilinan J."/>
            <person name="Ruiz-Duenas F.J."/>
            <person name="Barrasa J.M."/>
            <person name="Sanchez-Garcia M."/>
            <person name="Camarero S."/>
            <person name="Miyauchi S."/>
            <person name="Serrano A."/>
            <person name="Linde D."/>
            <person name="Babiker R."/>
            <person name="Drula E."/>
            <person name="Ayuso-Fernandez I."/>
            <person name="Pacheco R."/>
            <person name="Padilla G."/>
            <person name="Ferreira P."/>
            <person name="Barriuso J."/>
            <person name="Kellner H."/>
            <person name="Castanera R."/>
            <person name="Alfaro M."/>
            <person name="Ramirez L."/>
            <person name="Pisabarro A.G."/>
            <person name="Kuo A."/>
            <person name="Tritt A."/>
            <person name="Lipzen A."/>
            <person name="He G."/>
            <person name="Yan M."/>
            <person name="Ng V."/>
            <person name="Cullen D."/>
            <person name="Martin F."/>
            <person name="Rosso M.-N."/>
            <person name="Henrissat B."/>
            <person name="Hibbett D."/>
            <person name="Martinez A.T."/>
            <person name="Grigoriev I.V."/>
        </authorList>
    </citation>
    <scope>NUCLEOTIDE SEQUENCE</scope>
    <source>
        <strain evidence="2">ATCC 90797</strain>
    </source>
</reference>
<organism evidence="2 3">
    <name type="scientific">Pleurotus eryngii</name>
    <name type="common">Boletus of the steppes</name>
    <dbReference type="NCBI Taxonomy" id="5323"/>
    <lineage>
        <taxon>Eukaryota</taxon>
        <taxon>Fungi</taxon>
        <taxon>Dikarya</taxon>
        <taxon>Basidiomycota</taxon>
        <taxon>Agaricomycotina</taxon>
        <taxon>Agaricomycetes</taxon>
        <taxon>Agaricomycetidae</taxon>
        <taxon>Agaricales</taxon>
        <taxon>Pleurotineae</taxon>
        <taxon>Pleurotaceae</taxon>
        <taxon>Pleurotus</taxon>
    </lineage>
</organism>
<name>A0A9P5ZFR8_PLEER</name>
<protein>
    <submittedName>
        <fullName evidence="2">Uncharacterized protein</fullName>
    </submittedName>
</protein>
<accession>A0A9P5ZFR8</accession>
<gene>
    <name evidence="2" type="ORF">BDN71DRAFT_998592</name>
</gene>
<comment type="caution">
    <text evidence="2">The sequence shown here is derived from an EMBL/GenBank/DDBJ whole genome shotgun (WGS) entry which is preliminary data.</text>
</comment>
<feature type="region of interest" description="Disordered" evidence="1">
    <location>
        <begin position="1"/>
        <end position="33"/>
    </location>
</feature>
<evidence type="ECO:0000256" key="1">
    <source>
        <dbReference type="SAM" id="MobiDB-lite"/>
    </source>
</evidence>
<dbReference type="EMBL" id="MU155062">
    <property type="protein sequence ID" value="KAF9486641.1"/>
    <property type="molecule type" value="Genomic_DNA"/>
</dbReference>
<keyword evidence="3" id="KW-1185">Reference proteome</keyword>
<sequence>MVIPPRVSNMSSSTAPSSSSPPPTSPHLPATLPLNLTPRKDTFSINGRGLKGLPVLLPAYHPLRRLPIFSIRTHASTSMTRTTHTARTTRTGYSGTGALAVTTGMARVTCIGMVFVFDEALGC</sequence>
<dbReference type="AlphaFoldDB" id="A0A9P5ZFR8"/>
<dbReference type="Proteomes" id="UP000807025">
    <property type="component" value="Unassembled WGS sequence"/>
</dbReference>
<evidence type="ECO:0000313" key="2">
    <source>
        <dbReference type="EMBL" id="KAF9486641.1"/>
    </source>
</evidence>